<evidence type="ECO:0000256" key="1">
    <source>
        <dbReference type="SAM" id="SignalP"/>
    </source>
</evidence>
<dbReference type="GO" id="GO:0003824">
    <property type="term" value="F:catalytic activity"/>
    <property type="evidence" value="ECO:0007669"/>
    <property type="project" value="UniProtKB-ARBA"/>
</dbReference>
<gene>
    <name evidence="2" type="ORF">CRHIZ90672A_00007667</name>
</gene>
<dbReference type="InterPro" id="IPR012341">
    <property type="entry name" value="6hp_glycosidase-like_sf"/>
</dbReference>
<dbReference type="InterPro" id="IPR008928">
    <property type="entry name" value="6-hairpin_glycosidase_sf"/>
</dbReference>
<keyword evidence="3" id="KW-1185">Reference proteome</keyword>
<evidence type="ECO:0000313" key="2">
    <source>
        <dbReference type="EMBL" id="CAH0023214.1"/>
    </source>
</evidence>
<dbReference type="GO" id="GO:0005975">
    <property type="term" value="P:carbohydrate metabolic process"/>
    <property type="evidence" value="ECO:0007669"/>
    <property type="project" value="InterPro"/>
</dbReference>
<keyword evidence="1" id="KW-0732">Signal</keyword>
<sequence length="723" mass="81765">MRLLVPLMLLASLVIELAVADKLRIDRKAVVQSFNPTRTESSPETPLQVGNGNFAFGADITGLQTFGPFSTLSTWGWHNFSLPKTPGQTQVSDYHGTDWWTHGRLVNYNMVSPNESEIGNWLRENPHRINLARIGLVFGDQNITEAALSNKTQTLNMWTGILTSQFTYKDALVTVETASDPETDTLSITVKSSLLSSGNIGVVFDLPYPVNQKFEAPSVGTFDSPEKHSSSLTQCAAGSHGTRARIVHELDNTTYSLHLNWNSADKIARPDPNTHRYYLYPKSSDTLSLTIDFSETGRSHNSVDASKVQERSRDWWRSFWESGAFIDLTGSKSEAAQELQRITVQSLYLEAVNIASDLPPQGLVNNGWYGKFHVRKSSLNSAMMSLIILKQMEMYGWHTFQFARWNHWPLYWRSANHTYQLLLDDALSRAKRQGYEGARWGKMTGSNLVDSPGEINTLLIWQQPHAMYFAELEYRQFPSPETLEKWDKVLSATADFMYSYGFWNESCYQLGPPMYPISENTQPNSTVNPTFELAYWRYGLEVASNWKKRQEKPVPSHYTEMLEKLCPLPVDNGTYPIYEGIPDMWIDNNTVTDHPGMAGIYGLLPPPSDRDALDLGIVRHTADRIHEVWDLPNSYGWDFPMLAMNSLRLGDVDRAIEYLLHPSFDFDDAGYPTGGTRVPRPYFPSSGSFLLAMAMMAGGWDGEEYPHFPDDWAVKVEGFTPAM</sequence>
<accession>A0A9N9YNC5</accession>
<feature type="chain" id="PRO_5040262461" description="Six-hairpin glycosidase-like protein" evidence="1">
    <location>
        <begin position="21"/>
        <end position="723"/>
    </location>
</feature>
<dbReference type="Gene3D" id="1.50.10.10">
    <property type="match status" value="1"/>
</dbReference>
<feature type="signal peptide" evidence="1">
    <location>
        <begin position="1"/>
        <end position="20"/>
    </location>
</feature>
<proteinExistence type="predicted"/>
<name>A0A9N9YNC5_9HYPO</name>
<dbReference type="AlphaFoldDB" id="A0A9N9YNC5"/>
<dbReference type="EMBL" id="CABFNQ020000690">
    <property type="protein sequence ID" value="CAH0023214.1"/>
    <property type="molecule type" value="Genomic_DNA"/>
</dbReference>
<dbReference type="OrthoDB" id="3534988at2759"/>
<reference evidence="2" key="1">
    <citation type="submission" date="2021-10" db="EMBL/GenBank/DDBJ databases">
        <authorList>
            <person name="Piombo E."/>
        </authorList>
    </citation>
    <scope>NUCLEOTIDE SEQUENCE</scope>
</reference>
<comment type="caution">
    <text evidence="2">The sequence shown here is derived from an EMBL/GenBank/DDBJ whole genome shotgun (WGS) entry which is preliminary data.</text>
</comment>
<evidence type="ECO:0008006" key="4">
    <source>
        <dbReference type="Google" id="ProtNLM"/>
    </source>
</evidence>
<dbReference type="SUPFAM" id="SSF48208">
    <property type="entry name" value="Six-hairpin glycosidases"/>
    <property type="match status" value="1"/>
</dbReference>
<evidence type="ECO:0000313" key="3">
    <source>
        <dbReference type="Proteomes" id="UP000696573"/>
    </source>
</evidence>
<organism evidence="2 3">
    <name type="scientific">Clonostachys rhizophaga</name>
    <dbReference type="NCBI Taxonomy" id="160324"/>
    <lineage>
        <taxon>Eukaryota</taxon>
        <taxon>Fungi</taxon>
        <taxon>Dikarya</taxon>
        <taxon>Ascomycota</taxon>
        <taxon>Pezizomycotina</taxon>
        <taxon>Sordariomycetes</taxon>
        <taxon>Hypocreomycetidae</taxon>
        <taxon>Hypocreales</taxon>
        <taxon>Bionectriaceae</taxon>
        <taxon>Clonostachys</taxon>
    </lineage>
</organism>
<dbReference type="Proteomes" id="UP000696573">
    <property type="component" value="Unassembled WGS sequence"/>
</dbReference>
<protein>
    <recommendedName>
        <fullName evidence="4">Six-hairpin glycosidase-like protein</fullName>
    </recommendedName>
</protein>